<name>A0ABW7MTI1_9FLAO</name>
<proteinExistence type="predicted"/>
<dbReference type="RefSeq" id="WP_395439355.1">
    <property type="nucleotide sequence ID" value="NZ_JBAWKC010000006.1"/>
</dbReference>
<protein>
    <submittedName>
        <fullName evidence="1">Uncharacterized protein</fullName>
    </submittedName>
</protein>
<organism evidence="1 2">
    <name type="scientific">Gaetbulibacter aquiaggeris</name>
    <dbReference type="NCBI Taxonomy" id="1735373"/>
    <lineage>
        <taxon>Bacteria</taxon>
        <taxon>Pseudomonadati</taxon>
        <taxon>Bacteroidota</taxon>
        <taxon>Flavobacteriia</taxon>
        <taxon>Flavobacteriales</taxon>
        <taxon>Flavobacteriaceae</taxon>
        <taxon>Gaetbulibacter</taxon>
    </lineage>
</organism>
<keyword evidence="2" id="KW-1185">Reference proteome</keyword>
<evidence type="ECO:0000313" key="1">
    <source>
        <dbReference type="EMBL" id="MFH6770134.1"/>
    </source>
</evidence>
<comment type="caution">
    <text evidence="1">The sequence shown here is derived from an EMBL/GenBank/DDBJ whole genome shotgun (WGS) entry which is preliminary data.</text>
</comment>
<evidence type="ECO:0000313" key="2">
    <source>
        <dbReference type="Proteomes" id="UP001610104"/>
    </source>
</evidence>
<reference evidence="1 2" key="1">
    <citation type="submission" date="2024-02" db="EMBL/GenBank/DDBJ databases">
        <title>A Gaetbulibacter species isolated from tidal flats and genomic insights of their niches.</title>
        <authorList>
            <person name="Ye Y."/>
        </authorList>
    </citation>
    <scope>NUCLEOTIDE SEQUENCE [LARGE SCALE GENOMIC DNA]</scope>
    <source>
        <strain evidence="1 2">KEM-8</strain>
    </source>
</reference>
<dbReference type="EMBL" id="JBAWKC010000006">
    <property type="protein sequence ID" value="MFH6770134.1"/>
    <property type="molecule type" value="Genomic_DNA"/>
</dbReference>
<sequence>MNTIIVNNSKESRKYRYSIYLEFSKRVQHANYNKLQTNFHTV</sequence>
<dbReference type="Proteomes" id="UP001610104">
    <property type="component" value="Unassembled WGS sequence"/>
</dbReference>
<gene>
    <name evidence="1" type="ORF">V8G56_15390</name>
</gene>
<accession>A0ABW7MTI1</accession>